<dbReference type="SUPFAM" id="SSF56024">
    <property type="entry name" value="Phospholipase D/nuclease"/>
    <property type="match status" value="2"/>
</dbReference>
<feature type="region of interest" description="Disordered" evidence="7">
    <location>
        <begin position="674"/>
        <end position="695"/>
    </location>
</feature>
<keyword evidence="6" id="KW-0443">Lipid metabolism</keyword>
<dbReference type="Proteomes" id="UP000054937">
    <property type="component" value="Unassembled WGS sequence"/>
</dbReference>
<dbReference type="CDD" id="cd09141">
    <property type="entry name" value="PLDc_vPLD1_2_yPLD_like_2"/>
    <property type="match status" value="1"/>
</dbReference>
<organism evidence="9 10">
    <name type="scientific">Pseudocohnilembus persalinus</name>
    <name type="common">Ciliate</name>
    <dbReference type="NCBI Taxonomy" id="266149"/>
    <lineage>
        <taxon>Eukaryota</taxon>
        <taxon>Sar</taxon>
        <taxon>Alveolata</taxon>
        <taxon>Ciliophora</taxon>
        <taxon>Intramacronucleata</taxon>
        <taxon>Oligohymenophorea</taxon>
        <taxon>Scuticociliatia</taxon>
        <taxon>Philasterida</taxon>
        <taxon>Pseudocohnilembidae</taxon>
        <taxon>Pseudocohnilembus</taxon>
    </lineage>
</organism>
<feature type="region of interest" description="Disordered" evidence="7">
    <location>
        <begin position="831"/>
        <end position="909"/>
    </location>
</feature>
<sequence>MQKSILPQFEQGYLDYNLIEEIKIAKTVFMSTKEYCEKIIEKLNIKGNNKHYINQINHKTKIPYIFEFKLILKKKTWKIHKEFEEFEDYFKILPLEFKAKTLFDQLKLNHKENYNTQEKIEEVYEQYNGQFRYLETYMLKKAGGRFSKSSCSNFCSSCIVGFQDRRFIITETGVYIFYPDSKGIREKLDGILIFDSNFNIYYGKKATGSKLGIIMRSSDREIQIKPQNKNIYKFLDLLYCVKKAFVDSPYSQNQKNQSFSPVRLFSLCTWYVDGEKYFSDVCDELLKAKTSVFINDWWLSPELHLKRPVLQSKQEDEEYLQHQRLDRILKKIAERGVQIKILVFQDHPIAGMSNNSWYTQLVLENLGSENIMVQRHPDYKIPQPWSHHEKACIIDQQIGFMGGFDLCYGRFDTHEHKLFNHKVIGEEQDEILFHGIDYGNARIHDFKDVQAYNKFDIPIHKPRMPWHDVGIKVTGESVIDMCRHFVQQWNHALFDNQQGQKFYMNLPMTEQEKKYRQSRIQGSKSSKKKKNAKSIIQNSDQKPKQGNKGTLPHSQKGTKVTLPTNNLISPQSSEENENKNQQANNVQADNHQQNQKPAEINLKDKKWLDDEHKQQIMQNDINLNKQGQNNPLEGQINDQHNALKSENEKKDKKQQLQEGSQNQKMTALQKIMNKETDKDKIGSMKDGRRKSQGQQLIEEAGKRLIKQKQKELFSNKIKNFYYNFRNKLRMKALSKHEKRVKQKDYYCLNLRDQSDSNEKEDILRQSNSMLFNKYSQQDLKVSNISSAQSENQQCNNLLIKAVQNLEKQQNQYSSIDQLSGRKSMAYISEANEEKEEDDNFQEFEESEGNIKKHQVSRFKDPKCMSNIKQPQQQNELQQQQYQQQLQKQQNNQNTDKKQFSELEDEEQKQIEQVKNNQVQLDIQNGDEKDYTNFFPKLNQNNEQQKEDERNLNLILNQKINSSQKNSKESQLIVQFRSMIQNQMRKDQENQKQGQVNGLESVILKNRQEKNHKNAIYDDEQLNYMNNKKNHKQLSSFWKKIPLSQLQLHQRNKNGIRKDLEQYQFGDKQFDQKKFLSGYGQKKLKERTSICTTQLCRSSSLWSTGIQNTENSIYLSYLRLISESEHFIYIENQFFISNTTNEYKAKTTASSTIDFINNRIAWALIERIKLAHQERKPFKVIIIIPLLPGFEGDIESTTKGAAMRIQLNWEMLSINRGGKSIYEILQMDLNISEEEAKNYISFFGLRQHQKVPVTPEYKKKHNLESDYVIATEQIYIHSKLMIVDDRHCLIGSANINDRSQMGSRDSELAMVISGDVTTKIKMAGQEYEGYIFAHTLRKQLFKEHFGLQGDDLLDPLDKKIFKKLMHNALNNTKIYRQIFGCYPDNLATNFQKMKQIKENSDLNKYDELIGGIKGHAVEWPIHFLREENLGLKYNQIENYLPQKVFT</sequence>
<evidence type="ECO:0000313" key="9">
    <source>
        <dbReference type="EMBL" id="KRX01723.1"/>
    </source>
</evidence>
<name>A0A0V0QHW6_PSEPJ</name>
<dbReference type="InParanoid" id="A0A0V0QHW6"/>
<evidence type="ECO:0000313" key="10">
    <source>
        <dbReference type="Proteomes" id="UP000054937"/>
    </source>
</evidence>
<dbReference type="GO" id="GO:0004630">
    <property type="term" value="F:phospholipase D activity"/>
    <property type="evidence" value="ECO:0007669"/>
    <property type="project" value="UniProtKB-UniRule"/>
</dbReference>
<dbReference type="PROSITE" id="PS50035">
    <property type="entry name" value="PLD"/>
    <property type="match status" value="2"/>
</dbReference>
<keyword evidence="10" id="KW-1185">Reference proteome</keyword>
<dbReference type="EC" id="3.1.4.4" evidence="2"/>
<reference evidence="9 10" key="1">
    <citation type="journal article" date="2015" name="Sci. Rep.">
        <title>Genome of the facultative scuticociliatosis pathogen Pseudocohnilembus persalinus provides insight into its virulence through horizontal gene transfer.</title>
        <authorList>
            <person name="Xiong J."/>
            <person name="Wang G."/>
            <person name="Cheng J."/>
            <person name="Tian M."/>
            <person name="Pan X."/>
            <person name="Warren A."/>
            <person name="Jiang C."/>
            <person name="Yuan D."/>
            <person name="Miao W."/>
        </authorList>
    </citation>
    <scope>NUCLEOTIDE SEQUENCE [LARGE SCALE GENOMIC DNA]</scope>
    <source>
        <strain evidence="9">36N120E</strain>
    </source>
</reference>
<feature type="compositionally biased region" description="Polar residues" evidence="7">
    <location>
        <begin position="656"/>
        <end position="665"/>
    </location>
</feature>
<evidence type="ECO:0000256" key="3">
    <source>
        <dbReference type="ARBA" id="ARBA00022737"/>
    </source>
</evidence>
<dbReference type="InterPro" id="IPR025202">
    <property type="entry name" value="PLD-like_dom"/>
</dbReference>
<dbReference type="InterPro" id="IPR015679">
    <property type="entry name" value="PLipase_D_fam"/>
</dbReference>
<keyword evidence="5" id="KW-0442">Lipid degradation</keyword>
<feature type="domain" description="PLD phosphodiesterase" evidence="8">
    <location>
        <begin position="383"/>
        <end position="410"/>
    </location>
</feature>
<accession>A0A0V0QHW6</accession>
<dbReference type="GO" id="GO:0035556">
    <property type="term" value="P:intracellular signal transduction"/>
    <property type="evidence" value="ECO:0007669"/>
    <property type="project" value="InterPro"/>
</dbReference>
<dbReference type="OrthoDB" id="419078at2759"/>
<keyword evidence="3" id="KW-0677">Repeat</keyword>
<protein>
    <recommendedName>
        <fullName evidence="2">phospholipase D</fullName>
        <ecNumber evidence="2">3.1.4.4</ecNumber>
    </recommendedName>
</protein>
<feature type="compositionally biased region" description="Basic and acidic residues" evidence="7">
    <location>
        <begin position="646"/>
        <end position="655"/>
    </location>
</feature>
<dbReference type="GO" id="GO:0005886">
    <property type="term" value="C:plasma membrane"/>
    <property type="evidence" value="ECO:0007669"/>
    <property type="project" value="TreeGrafter"/>
</dbReference>
<feature type="compositionally biased region" description="Polar residues" evidence="7">
    <location>
        <begin position="552"/>
        <end position="570"/>
    </location>
</feature>
<proteinExistence type="predicted"/>
<feature type="region of interest" description="Disordered" evidence="7">
    <location>
        <begin position="513"/>
        <end position="597"/>
    </location>
</feature>
<dbReference type="GO" id="GO:0009395">
    <property type="term" value="P:phospholipid catabolic process"/>
    <property type="evidence" value="ECO:0007669"/>
    <property type="project" value="TreeGrafter"/>
</dbReference>
<dbReference type="InterPro" id="IPR001736">
    <property type="entry name" value="PLipase_D/transphosphatidylase"/>
</dbReference>
<dbReference type="Pfam" id="PF13091">
    <property type="entry name" value="PLDc_2"/>
    <property type="match status" value="1"/>
</dbReference>
<dbReference type="EMBL" id="LDAU01000166">
    <property type="protein sequence ID" value="KRX01723.1"/>
    <property type="molecule type" value="Genomic_DNA"/>
</dbReference>
<evidence type="ECO:0000256" key="1">
    <source>
        <dbReference type="ARBA" id="ARBA00000798"/>
    </source>
</evidence>
<dbReference type="PANTHER" id="PTHR18896:SF76">
    <property type="entry name" value="PHOSPHOLIPASE"/>
    <property type="match status" value="1"/>
</dbReference>
<comment type="catalytic activity">
    <reaction evidence="1">
        <text>a 1,2-diacyl-sn-glycero-3-phosphocholine + H2O = a 1,2-diacyl-sn-glycero-3-phosphate + choline + H(+)</text>
        <dbReference type="Rhea" id="RHEA:14445"/>
        <dbReference type="ChEBI" id="CHEBI:15354"/>
        <dbReference type="ChEBI" id="CHEBI:15377"/>
        <dbReference type="ChEBI" id="CHEBI:15378"/>
        <dbReference type="ChEBI" id="CHEBI:57643"/>
        <dbReference type="ChEBI" id="CHEBI:58608"/>
        <dbReference type="EC" id="3.1.4.4"/>
    </reaction>
</comment>
<feature type="domain" description="PLD phosphodiesterase" evidence="8">
    <location>
        <begin position="1271"/>
        <end position="1298"/>
    </location>
</feature>
<feature type="compositionally biased region" description="Acidic residues" evidence="7">
    <location>
        <begin position="831"/>
        <end position="847"/>
    </location>
</feature>
<comment type="caution">
    <text evidence="9">The sequence shown here is derived from an EMBL/GenBank/DDBJ whole genome shotgun (WGS) entry which is preliminary data.</text>
</comment>
<dbReference type="PANTHER" id="PTHR18896">
    <property type="entry name" value="PHOSPHOLIPASE D"/>
    <property type="match status" value="1"/>
</dbReference>
<evidence type="ECO:0000256" key="5">
    <source>
        <dbReference type="ARBA" id="ARBA00022963"/>
    </source>
</evidence>
<evidence type="ECO:0000256" key="4">
    <source>
        <dbReference type="ARBA" id="ARBA00022801"/>
    </source>
</evidence>
<dbReference type="Pfam" id="PF00614">
    <property type="entry name" value="PLDc"/>
    <property type="match status" value="1"/>
</dbReference>
<dbReference type="Gene3D" id="3.30.870.10">
    <property type="entry name" value="Endonuclease Chain A"/>
    <property type="match status" value="2"/>
</dbReference>
<feature type="compositionally biased region" description="Basic and acidic residues" evidence="7">
    <location>
        <begin position="674"/>
        <end position="686"/>
    </location>
</feature>
<feature type="compositionally biased region" description="Low complexity" evidence="7">
    <location>
        <begin position="579"/>
        <end position="595"/>
    </location>
</feature>
<evidence type="ECO:0000256" key="6">
    <source>
        <dbReference type="ARBA" id="ARBA00023098"/>
    </source>
</evidence>
<keyword evidence="4" id="KW-0378">Hydrolase</keyword>
<dbReference type="GO" id="GO:0006654">
    <property type="term" value="P:phosphatidic acid biosynthetic process"/>
    <property type="evidence" value="ECO:0007669"/>
    <property type="project" value="InterPro"/>
</dbReference>
<evidence type="ECO:0000256" key="7">
    <source>
        <dbReference type="SAM" id="MobiDB-lite"/>
    </source>
</evidence>
<evidence type="ECO:0000259" key="8">
    <source>
        <dbReference type="PROSITE" id="PS50035"/>
    </source>
</evidence>
<feature type="compositionally biased region" description="Low complexity" evidence="7">
    <location>
        <begin position="868"/>
        <end position="893"/>
    </location>
</feature>
<gene>
    <name evidence="9" type="ORF">PPERSA_01593</name>
</gene>
<dbReference type="SMART" id="SM00155">
    <property type="entry name" value="PLDc"/>
    <property type="match status" value="2"/>
</dbReference>
<evidence type="ECO:0000256" key="2">
    <source>
        <dbReference type="ARBA" id="ARBA00012027"/>
    </source>
</evidence>
<feature type="region of interest" description="Disordered" evidence="7">
    <location>
        <begin position="646"/>
        <end position="665"/>
    </location>
</feature>